<reference evidence="2" key="1">
    <citation type="submission" date="2023-06" db="EMBL/GenBank/DDBJ databases">
        <title>Sysu t00192.</title>
        <authorList>
            <person name="Gao L."/>
            <person name="Fang B.-Z."/>
            <person name="Li W.-J."/>
        </authorList>
    </citation>
    <scope>NUCLEOTIDE SEQUENCE</scope>
    <source>
        <strain evidence="2">SYSU T00192</strain>
    </source>
</reference>
<dbReference type="Gene3D" id="3.40.50.360">
    <property type="match status" value="1"/>
</dbReference>
<gene>
    <name evidence="2" type="ORF">QQX09_01010</name>
</gene>
<dbReference type="PROSITE" id="PS50902">
    <property type="entry name" value="FLAVODOXIN_LIKE"/>
    <property type="match status" value="1"/>
</dbReference>
<dbReference type="RefSeq" id="WP_301130848.1">
    <property type="nucleotide sequence ID" value="NZ_JAUHPW010000001.1"/>
</dbReference>
<sequence>MVGDHRPVGVTPRHGTMVPFTPEEVTMKVLVAVGSKYGATREVAERIAEEIRAHGFEVDLQDACDVQGIHYYEAVVLGSAVYGGLWRRDASGLVREHRDELRDKDVWMFSVGMETVVQPGQPLDEADGFAEEIQAHDHARFPGALNWDRLNVGEKALIRALNPPKGDFRDFTAVREWASGVATQLESIAAA</sequence>
<name>A0ABT8G5N5_9MICO</name>
<organism evidence="2 3">
    <name type="scientific">Demequina litoralis</name>
    <dbReference type="NCBI Taxonomy" id="3051660"/>
    <lineage>
        <taxon>Bacteria</taxon>
        <taxon>Bacillati</taxon>
        <taxon>Actinomycetota</taxon>
        <taxon>Actinomycetes</taxon>
        <taxon>Micrococcales</taxon>
        <taxon>Demequinaceae</taxon>
        <taxon>Demequina</taxon>
    </lineage>
</organism>
<dbReference type="Proteomes" id="UP001172728">
    <property type="component" value="Unassembled WGS sequence"/>
</dbReference>
<protein>
    <submittedName>
        <fullName evidence="2">Flavodoxin domain-containing protein</fullName>
    </submittedName>
</protein>
<dbReference type="PANTHER" id="PTHR38030:SF2">
    <property type="entry name" value="PROTOPORPHYRINOGEN IX DEHYDROGENASE [QUINONE]"/>
    <property type="match status" value="1"/>
</dbReference>
<keyword evidence="3" id="KW-1185">Reference proteome</keyword>
<evidence type="ECO:0000313" key="2">
    <source>
        <dbReference type="EMBL" id="MDN4474428.1"/>
    </source>
</evidence>
<dbReference type="InterPro" id="IPR008254">
    <property type="entry name" value="Flavodoxin/NO_synth"/>
</dbReference>
<dbReference type="InterPro" id="IPR029039">
    <property type="entry name" value="Flavoprotein-like_sf"/>
</dbReference>
<accession>A0ABT8G5N5</accession>
<dbReference type="Pfam" id="PF12724">
    <property type="entry name" value="Flavodoxin_5"/>
    <property type="match status" value="1"/>
</dbReference>
<evidence type="ECO:0000313" key="3">
    <source>
        <dbReference type="Proteomes" id="UP001172728"/>
    </source>
</evidence>
<dbReference type="InterPro" id="IPR026816">
    <property type="entry name" value="Flavodoxin_dom"/>
</dbReference>
<dbReference type="SUPFAM" id="SSF52218">
    <property type="entry name" value="Flavoproteins"/>
    <property type="match status" value="1"/>
</dbReference>
<evidence type="ECO:0000259" key="1">
    <source>
        <dbReference type="PROSITE" id="PS50902"/>
    </source>
</evidence>
<dbReference type="PANTHER" id="PTHR38030">
    <property type="entry name" value="PROTOPORPHYRINOGEN IX DEHYDROGENASE [MENAQUINONE]"/>
    <property type="match status" value="1"/>
</dbReference>
<proteinExistence type="predicted"/>
<dbReference type="EMBL" id="JAUHPW010000001">
    <property type="protein sequence ID" value="MDN4474428.1"/>
    <property type="molecule type" value="Genomic_DNA"/>
</dbReference>
<feature type="domain" description="Flavodoxin-like" evidence="1">
    <location>
        <begin position="29"/>
        <end position="182"/>
    </location>
</feature>
<dbReference type="InterPro" id="IPR052200">
    <property type="entry name" value="Protoporphyrinogen_IX_DH"/>
</dbReference>
<comment type="caution">
    <text evidence="2">The sequence shown here is derived from an EMBL/GenBank/DDBJ whole genome shotgun (WGS) entry which is preliminary data.</text>
</comment>